<evidence type="ECO:0000313" key="1">
    <source>
        <dbReference type="EMBL" id="KAA6322336.1"/>
    </source>
</evidence>
<gene>
    <name evidence="1" type="ORF">EZS27_028111</name>
</gene>
<organism evidence="1">
    <name type="scientific">termite gut metagenome</name>
    <dbReference type="NCBI Taxonomy" id="433724"/>
    <lineage>
        <taxon>unclassified sequences</taxon>
        <taxon>metagenomes</taxon>
        <taxon>organismal metagenomes</taxon>
    </lineage>
</organism>
<keyword evidence="1" id="KW-0675">Receptor</keyword>
<name>A0A5J4QKE6_9ZZZZ</name>
<protein>
    <submittedName>
        <fullName evidence="1">TonB-dependent receptor SusC</fullName>
    </submittedName>
</protein>
<reference evidence="1" key="1">
    <citation type="submission" date="2019-03" db="EMBL/GenBank/DDBJ databases">
        <title>Single cell metagenomics reveals metabolic interactions within the superorganism composed of flagellate Streblomastix strix and complex community of Bacteroidetes bacteria on its surface.</title>
        <authorList>
            <person name="Treitli S.C."/>
            <person name="Kolisko M."/>
            <person name="Husnik F."/>
            <person name="Keeling P."/>
            <person name="Hampl V."/>
        </authorList>
    </citation>
    <scope>NUCLEOTIDE SEQUENCE</scope>
    <source>
        <strain evidence="1">STM</strain>
    </source>
</reference>
<dbReference type="AlphaFoldDB" id="A0A5J4QKE6"/>
<comment type="caution">
    <text evidence="1">The sequence shown here is derived from an EMBL/GenBank/DDBJ whole genome shotgun (WGS) entry which is preliminary data.</text>
</comment>
<proteinExistence type="predicted"/>
<accession>A0A5J4QKE6</accession>
<dbReference type="EMBL" id="SNRY01003071">
    <property type="protein sequence ID" value="KAA6322336.1"/>
    <property type="molecule type" value="Genomic_DNA"/>
</dbReference>
<feature type="non-terminal residue" evidence="1">
    <location>
        <position position="1"/>
    </location>
</feature>
<sequence>SLSLVGSNLWIIHKNLPYADPEASQSSGNIQGWQSGVLPSERNFGLTLNVQF</sequence>